<dbReference type="Gene3D" id="2.60.120.10">
    <property type="entry name" value="Jelly Rolls"/>
    <property type="match status" value="1"/>
</dbReference>
<gene>
    <name evidence="2" type="ORF">K8V08_06970</name>
</gene>
<name>A0A921MDP7_9MICO</name>
<reference evidence="2" key="1">
    <citation type="journal article" date="2021" name="PeerJ">
        <title>Extensive microbial diversity within the chicken gut microbiome revealed by metagenomics and culture.</title>
        <authorList>
            <person name="Gilroy R."/>
            <person name="Ravi A."/>
            <person name="Getino M."/>
            <person name="Pursley I."/>
            <person name="Horton D.L."/>
            <person name="Alikhan N.F."/>
            <person name="Baker D."/>
            <person name="Gharbi K."/>
            <person name="Hall N."/>
            <person name="Watson M."/>
            <person name="Adriaenssens E.M."/>
            <person name="Foster-Nyarko E."/>
            <person name="Jarju S."/>
            <person name="Secka A."/>
            <person name="Antonio M."/>
            <person name="Oren A."/>
            <person name="Chaudhuri R.R."/>
            <person name="La Ragione R."/>
            <person name="Hildebrand F."/>
            <person name="Pallen M.J."/>
        </authorList>
    </citation>
    <scope>NUCLEOTIDE SEQUENCE</scope>
    <source>
        <strain evidence="2">ChiGjej5B5-7349</strain>
    </source>
</reference>
<feature type="compositionally biased region" description="Basic and acidic residues" evidence="1">
    <location>
        <begin position="7"/>
        <end position="22"/>
    </location>
</feature>
<feature type="region of interest" description="Disordered" evidence="1">
    <location>
        <begin position="1"/>
        <end position="22"/>
    </location>
</feature>
<proteinExistence type="predicted"/>
<evidence type="ECO:0000313" key="2">
    <source>
        <dbReference type="EMBL" id="HJG80137.1"/>
    </source>
</evidence>
<dbReference type="Proteomes" id="UP000784435">
    <property type="component" value="Unassembled WGS sequence"/>
</dbReference>
<sequence length="146" mass="15525">MSDDGLESAHDGPAHDGSGERVDRTARALLPRTVGHVDELLGELDGQARGSVWQLSPAARDLDANVIALPASGSIEGHVGPDLDVLIHVLEGSGTLRTESQAVGLEVGSLVWLPKRSWRAFEAGPQGLRYFTVHHRKPGLSIGTRV</sequence>
<protein>
    <submittedName>
        <fullName evidence="2">Cupin</fullName>
    </submittedName>
</protein>
<dbReference type="SUPFAM" id="SSF51182">
    <property type="entry name" value="RmlC-like cupins"/>
    <property type="match status" value="1"/>
</dbReference>
<dbReference type="AlphaFoldDB" id="A0A921MDP7"/>
<dbReference type="InterPro" id="IPR014710">
    <property type="entry name" value="RmlC-like_jellyroll"/>
</dbReference>
<organism evidence="2 3">
    <name type="scientific">Brevibacterium senegalense</name>
    <dbReference type="NCBI Taxonomy" id="1033736"/>
    <lineage>
        <taxon>Bacteria</taxon>
        <taxon>Bacillati</taxon>
        <taxon>Actinomycetota</taxon>
        <taxon>Actinomycetes</taxon>
        <taxon>Micrococcales</taxon>
        <taxon>Brevibacteriaceae</taxon>
        <taxon>Brevibacterium</taxon>
    </lineage>
</organism>
<reference evidence="2" key="2">
    <citation type="submission" date="2021-09" db="EMBL/GenBank/DDBJ databases">
        <authorList>
            <person name="Gilroy R."/>
        </authorList>
    </citation>
    <scope>NUCLEOTIDE SEQUENCE</scope>
    <source>
        <strain evidence="2">ChiGjej5B5-7349</strain>
    </source>
</reference>
<evidence type="ECO:0000313" key="3">
    <source>
        <dbReference type="Proteomes" id="UP000784435"/>
    </source>
</evidence>
<dbReference type="InterPro" id="IPR011051">
    <property type="entry name" value="RmlC_Cupin_sf"/>
</dbReference>
<comment type="caution">
    <text evidence="2">The sequence shown here is derived from an EMBL/GenBank/DDBJ whole genome shotgun (WGS) entry which is preliminary data.</text>
</comment>
<accession>A0A921MDP7</accession>
<dbReference type="EMBL" id="DYUK01000150">
    <property type="protein sequence ID" value="HJG80137.1"/>
    <property type="molecule type" value="Genomic_DNA"/>
</dbReference>
<evidence type="ECO:0000256" key="1">
    <source>
        <dbReference type="SAM" id="MobiDB-lite"/>
    </source>
</evidence>